<dbReference type="InterPro" id="IPR008928">
    <property type="entry name" value="6-hairpin_glycosidase_sf"/>
</dbReference>
<gene>
    <name evidence="3" type="ORF">AHIS1636_00800</name>
</gene>
<organism evidence="3 4">
    <name type="scientific">Arthrobacter mangrovi</name>
    <dbReference type="NCBI Taxonomy" id="2966350"/>
    <lineage>
        <taxon>Bacteria</taxon>
        <taxon>Bacillati</taxon>
        <taxon>Actinomycetota</taxon>
        <taxon>Actinomycetes</taxon>
        <taxon>Micrococcales</taxon>
        <taxon>Micrococcaceae</taxon>
        <taxon>Arthrobacter</taxon>
    </lineage>
</organism>
<feature type="region of interest" description="Disordered" evidence="1">
    <location>
        <begin position="667"/>
        <end position="697"/>
    </location>
</feature>
<dbReference type="SUPFAM" id="SSF52833">
    <property type="entry name" value="Thioredoxin-like"/>
    <property type="match status" value="1"/>
</dbReference>
<dbReference type="SUPFAM" id="SSF48208">
    <property type="entry name" value="Six-hairpin glycosidases"/>
    <property type="match status" value="1"/>
</dbReference>
<evidence type="ECO:0000256" key="1">
    <source>
        <dbReference type="SAM" id="MobiDB-lite"/>
    </source>
</evidence>
<dbReference type="CDD" id="cd02955">
    <property type="entry name" value="SSP411"/>
    <property type="match status" value="1"/>
</dbReference>
<keyword evidence="4" id="KW-1185">Reference proteome</keyword>
<reference evidence="3 4" key="1">
    <citation type="journal article" date="2023" name="Int. J. Syst. Evol. Microbiol.">
        <title>Arthrobacter mangrovi sp. nov., an actinobacterium isolated from the rhizosphere of a mangrove.</title>
        <authorList>
            <person name="Hamada M."/>
            <person name="Saitou S."/>
            <person name="Enomoto N."/>
            <person name="Nanri K."/>
            <person name="Hidaka K."/>
            <person name="Miura T."/>
            <person name="Tamura T."/>
        </authorList>
    </citation>
    <scope>NUCLEOTIDE SEQUENCE [LARGE SCALE GENOMIC DNA]</scope>
    <source>
        <strain evidence="3 4">NBRC 112813</strain>
    </source>
</reference>
<sequence>MAGRLRSEASAYLRQHAENPVDWWPFGDQAFEQARLRDVPVFVSVGYAACHWCHVMAHESFEDQETADYLNEHFVSIKVDREERPDVDAVYMAATQAMTGQGGWPMSVFTLPDGRAFYAGTYYPPRPAPGMPSFGQLLEAVNDAWHQRRSGVEASAAALVEVLEGAADNNRKLMGNLLPFDPDERPTALGLPRPMLDDAVLVLAGEEDPDYGGFGDVPKFPPSSIIQFLLRHAAARPRTEGPASGGDRADRESAAEPALGLAERTLDAMATSALYDQLEGGFARYAVDRQWSVPHFEKMLYDNVQLLRAYAQWAAQSGQAADRDFARAVAAGTADWMIGRLGLPGGGFASSLDADTVIEGRHQEGGTYLWSLDQLREAVGEDAEWVADIMGVGEAGTVTATGSPLHPGRRLDPEGQRRWARIRPALLAVRNRRPQPARDEKVVAGWNGLAIAALAETAGLLGRQDLLAAAAGAAEYVRRVHLDDDGTLLRVSHDGTAGAVQGLLEDYAGFAEGLFALYAATGEDRWYVLAERLVLEAERTFLNEGVLNDSAVKPSQLAAASGPANPADPFETATPSGTNLLAGVLLTYAGYSGSSRHRQLAEQLLQYLGRVAPKVPRVAGWGLAVAEALRAGPVELAVVGEPGPAEELVAAARATGSPGLVIAVRKSSRTPDAREPAQAQDIAQAREPAGAGPELPGYSAERVPLLMGKSAPESGALAYVCRGMVCRRPVATVDELLAELSSGR</sequence>
<accession>A0ABQ5MNW4</accession>
<dbReference type="PIRSF" id="PIRSF006402">
    <property type="entry name" value="UCP006402_thioredoxin"/>
    <property type="match status" value="1"/>
</dbReference>
<dbReference type="InterPro" id="IPR024705">
    <property type="entry name" value="Ssp411"/>
</dbReference>
<evidence type="ECO:0000313" key="3">
    <source>
        <dbReference type="EMBL" id="GLB65641.1"/>
    </source>
</evidence>
<dbReference type="RefSeq" id="WP_264793828.1">
    <property type="nucleotide sequence ID" value="NZ_BRVS01000001.1"/>
</dbReference>
<name>A0ABQ5MNW4_9MICC</name>
<dbReference type="EMBL" id="BRVS01000001">
    <property type="protein sequence ID" value="GLB65641.1"/>
    <property type="molecule type" value="Genomic_DNA"/>
</dbReference>
<comment type="caution">
    <text evidence="3">The sequence shown here is derived from an EMBL/GenBank/DDBJ whole genome shotgun (WGS) entry which is preliminary data.</text>
</comment>
<feature type="domain" description="Spermatogenesis-associated protein 20-like TRX" evidence="2">
    <location>
        <begin position="4"/>
        <end position="163"/>
    </location>
</feature>
<evidence type="ECO:0000259" key="2">
    <source>
        <dbReference type="Pfam" id="PF03190"/>
    </source>
</evidence>
<dbReference type="PANTHER" id="PTHR42899">
    <property type="entry name" value="SPERMATOGENESIS-ASSOCIATED PROTEIN 20"/>
    <property type="match status" value="1"/>
</dbReference>
<dbReference type="Gene3D" id="3.40.30.10">
    <property type="entry name" value="Glutaredoxin"/>
    <property type="match status" value="1"/>
</dbReference>
<evidence type="ECO:0000313" key="4">
    <source>
        <dbReference type="Proteomes" id="UP001209654"/>
    </source>
</evidence>
<dbReference type="InterPro" id="IPR036249">
    <property type="entry name" value="Thioredoxin-like_sf"/>
</dbReference>
<dbReference type="Pfam" id="PF03190">
    <property type="entry name" value="Thioredox_DsbH"/>
    <property type="match status" value="1"/>
</dbReference>
<dbReference type="Proteomes" id="UP001209654">
    <property type="component" value="Unassembled WGS sequence"/>
</dbReference>
<proteinExistence type="predicted"/>
<dbReference type="PANTHER" id="PTHR42899:SF1">
    <property type="entry name" value="SPERMATOGENESIS-ASSOCIATED PROTEIN 20"/>
    <property type="match status" value="1"/>
</dbReference>
<protein>
    <submittedName>
        <fullName evidence="3">Thioredoxin domain-containing protein</fullName>
    </submittedName>
</protein>
<dbReference type="InterPro" id="IPR004879">
    <property type="entry name" value="Ssp411-like_TRX"/>
</dbReference>